<evidence type="ECO:0000259" key="3">
    <source>
        <dbReference type="Pfam" id="PF22037"/>
    </source>
</evidence>
<comment type="caution">
    <text evidence="4">The sequence shown here is derived from an EMBL/GenBank/DDBJ whole genome shotgun (WGS) entry which is preliminary data.</text>
</comment>
<dbReference type="Proteomes" id="UP000601435">
    <property type="component" value="Unassembled WGS sequence"/>
</dbReference>
<dbReference type="Pfam" id="PF22037">
    <property type="entry name" value="PSD13_N"/>
    <property type="match status" value="1"/>
</dbReference>
<evidence type="ECO:0000313" key="5">
    <source>
        <dbReference type="Proteomes" id="UP000601435"/>
    </source>
</evidence>
<dbReference type="GO" id="GO:0005829">
    <property type="term" value="C:cytosol"/>
    <property type="evidence" value="ECO:0007669"/>
    <property type="project" value="TreeGrafter"/>
</dbReference>
<dbReference type="PANTHER" id="PTHR10539">
    <property type="entry name" value="26S PROTEASOME NON-ATPASE REGULATORY SUBUNIT 13"/>
    <property type="match status" value="1"/>
</dbReference>
<feature type="domain" description="PSD13 N-terminal" evidence="3">
    <location>
        <begin position="90"/>
        <end position="309"/>
    </location>
</feature>
<dbReference type="OrthoDB" id="1093at2759"/>
<feature type="compositionally biased region" description="Basic and acidic residues" evidence="2">
    <location>
        <begin position="64"/>
        <end position="84"/>
    </location>
</feature>
<dbReference type="GO" id="GO:0005634">
    <property type="term" value="C:nucleus"/>
    <property type="evidence" value="ECO:0007669"/>
    <property type="project" value="TreeGrafter"/>
</dbReference>
<evidence type="ECO:0000256" key="2">
    <source>
        <dbReference type="SAM" id="MobiDB-lite"/>
    </source>
</evidence>
<accession>A0A813B834</accession>
<dbReference type="GO" id="GO:0006511">
    <property type="term" value="P:ubiquitin-dependent protein catabolic process"/>
    <property type="evidence" value="ECO:0007669"/>
    <property type="project" value="TreeGrafter"/>
</dbReference>
<keyword evidence="5" id="KW-1185">Reference proteome</keyword>
<feature type="region of interest" description="Disordered" evidence="2">
    <location>
        <begin position="50"/>
        <end position="84"/>
    </location>
</feature>
<dbReference type="GO" id="GO:0005198">
    <property type="term" value="F:structural molecule activity"/>
    <property type="evidence" value="ECO:0007669"/>
    <property type="project" value="TreeGrafter"/>
</dbReference>
<dbReference type="GO" id="GO:0008541">
    <property type="term" value="C:proteasome regulatory particle, lid subcomplex"/>
    <property type="evidence" value="ECO:0007669"/>
    <property type="project" value="TreeGrafter"/>
</dbReference>
<sequence>MSLIEGDKFVNAEGAMFLQRAAPPEFDCALDASGQIMEIRALPGAILAQVTDQPPQATARSSQKLRDQSTTEGRVRGRTEAHPELSEQLDKMQKFVNSKLYHQLTQTLLEYLVSPPFAAATPAVAAELKDFFEGFIKAFEVRFDKVRWVQILSIVAKPQTPAVALELIAPFEATMAENRDAKFLCQALKGEKLILSADTESAKELLENLGVEIDNAYEVQALIQSHFHKTNALLWKTLGRSQEFYKSSILYLAFTPLEAIPMEERPQIAFDTVIAALVAEEEFNFGELTQQAIIQSLDGSPFAWVRDLLQAFSEGKFDLFDAAIAKNRAQMEASPELKSAEATLRRKMCALSLMELAFRKPKKQRRLSFSEIAQHCRVLRPQTSPAHRLQGHFRCAQLFGLQHALALGPFVACFCGSRQQS</sequence>
<proteinExistence type="predicted"/>
<protein>
    <submittedName>
        <fullName evidence="4">PsmD13 protein</fullName>
    </submittedName>
</protein>
<evidence type="ECO:0000256" key="1">
    <source>
        <dbReference type="ARBA" id="ARBA00022942"/>
    </source>
</evidence>
<keyword evidence="1" id="KW-0647">Proteasome</keyword>
<evidence type="ECO:0000313" key="4">
    <source>
        <dbReference type="EMBL" id="CAE7892880.1"/>
    </source>
</evidence>
<dbReference type="InterPro" id="IPR035298">
    <property type="entry name" value="PSMD13"/>
</dbReference>
<dbReference type="PANTHER" id="PTHR10539:SF0">
    <property type="entry name" value="26S PROTEASOME NON-ATPASE REGULATORY SUBUNIT 13"/>
    <property type="match status" value="1"/>
</dbReference>
<gene>
    <name evidence="4" type="primary">psmD13</name>
    <name evidence="4" type="ORF">SNEC2469_LOCUS29769</name>
</gene>
<dbReference type="InterPro" id="IPR054179">
    <property type="entry name" value="PSD13_N"/>
</dbReference>
<dbReference type="AlphaFoldDB" id="A0A813B834"/>
<organism evidence="4 5">
    <name type="scientific">Symbiodinium necroappetens</name>
    <dbReference type="NCBI Taxonomy" id="1628268"/>
    <lineage>
        <taxon>Eukaryota</taxon>
        <taxon>Sar</taxon>
        <taxon>Alveolata</taxon>
        <taxon>Dinophyceae</taxon>
        <taxon>Suessiales</taxon>
        <taxon>Symbiodiniaceae</taxon>
        <taxon>Symbiodinium</taxon>
    </lineage>
</organism>
<name>A0A813B834_9DINO</name>
<dbReference type="EMBL" id="CAJNJA010067808">
    <property type="protein sequence ID" value="CAE7892880.1"/>
    <property type="molecule type" value="Genomic_DNA"/>
</dbReference>
<feature type="compositionally biased region" description="Polar residues" evidence="2">
    <location>
        <begin position="50"/>
        <end position="63"/>
    </location>
</feature>
<reference evidence="4" key="1">
    <citation type="submission" date="2021-02" db="EMBL/GenBank/DDBJ databases">
        <authorList>
            <person name="Dougan E. K."/>
            <person name="Rhodes N."/>
            <person name="Thang M."/>
            <person name="Chan C."/>
        </authorList>
    </citation>
    <scope>NUCLEOTIDE SEQUENCE</scope>
</reference>